<dbReference type="GO" id="GO:0045252">
    <property type="term" value="C:oxoglutarate dehydrogenase complex"/>
    <property type="evidence" value="ECO:0007669"/>
    <property type="project" value="TreeGrafter"/>
</dbReference>
<dbReference type="GO" id="GO:0050660">
    <property type="term" value="F:flavin adenine dinucleotide binding"/>
    <property type="evidence" value="ECO:0007669"/>
    <property type="project" value="InterPro"/>
</dbReference>
<feature type="active site" description="Proton acceptor" evidence="8">
    <location>
        <position position="492"/>
    </location>
</feature>
<dbReference type="FunFam" id="3.30.390.30:FF:000001">
    <property type="entry name" value="Dihydrolipoyl dehydrogenase"/>
    <property type="match status" value="1"/>
</dbReference>
<evidence type="ECO:0000259" key="12">
    <source>
        <dbReference type="Pfam" id="PF02852"/>
    </source>
</evidence>
<dbReference type="InterPro" id="IPR050151">
    <property type="entry name" value="Class-I_Pyr_Nuc-Dis_Oxidored"/>
</dbReference>
<dbReference type="PANTHER" id="PTHR22912:SF151">
    <property type="entry name" value="DIHYDROLIPOYL DEHYDROGENASE, MITOCHONDRIAL"/>
    <property type="match status" value="1"/>
</dbReference>
<feature type="binding site" evidence="9">
    <location>
        <position position="319"/>
    </location>
    <ligand>
        <name>NAD(+)</name>
        <dbReference type="ChEBI" id="CHEBI:57540"/>
    </ligand>
</feature>
<dbReference type="PIRSF" id="PIRSF000350">
    <property type="entry name" value="Mercury_reductase_MerA"/>
    <property type="match status" value="1"/>
</dbReference>
<name>A0A2B7YDQ0_POLH7</name>
<feature type="binding site" evidence="9">
    <location>
        <begin position="226"/>
        <end position="233"/>
    </location>
    <ligand>
        <name>NAD(+)</name>
        <dbReference type="ChEBI" id="CHEBI:57540"/>
    </ligand>
</feature>
<keyword evidence="9" id="KW-0547">Nucleotide-binding</keyword>
<evidence type="ECO:0000256" key="4">
    <source>
        <dbReference type="ARBA" id="ARBA00023002"/>
    </source>
</evidence>
<feature type="binding site" evidence="9">
    <location>
        <position position="249"/>
    </location>
    <ligand>
        <name>NAD(+)</name>
        <dbReference type="ChEBI" id="CHEBI:57540"/>
    </ligand>
</feature>
<comment type="caution">
    <text evidence="14">The sequence shown here is derived from an EMBL/GenBank/DDBJ whole genome shotgun (WGS) entry which is preliminary data.</text>
</comment>
<dbReference type="SUPFAM" id="SSF55424">
    <property type="entry name" value="FAD/NAD-linked reductases, dimerisation (C-terminal) domain"/>
    <property type="match status" value="1"/>
</dbReference>
<dbReference type="NCBIfam" id="TIGR01350">
    <property type="entry name" value="lipoamide_DH"/>
    <property type="match status" value="1"/>
</dbReference>
<evidence type="ECO:0000256" key="11">
    <source>
        <dbReference type="RuleBase" id="RU003692"/>
    </source>
</evidence>
<comment type="catalytic activity">
    <reaction evidence="11">
        <text>N(6)-[(R)-dihydrolipoyl]-L-lysyl-[protein] + NAD(+) = N(6)-[(R)-lipoyl]-L-lysyl-[protein] + NADH + H(+)</text>
        <dbReference type="Rhea" id="RHEA:15045"/>
        <dbReference type="Rhea" id="RHEA-COMP:10474"/>
        <dbReference type="Rhea" id="RHEA-COMP:10475"/>
        <dbReference type="ChEBI" id="CHEBI:15378"/>
        <dbReference type="ChEBI" id="CHEBI:57540"/>
        <dbReference type="ChEBI" id="CHEBI:57945"/>
        <dbReference type="ChEBI" id="CHEBI:83099"/>
        <dbReference type="ChEBI" id="CHEBI:83100"/>
        <dbReference type="EC" id="1.8.1.4"/>
    </reaction>
</comment>
<keyword evidence="4 11" id="KW-0560">Oxidoreductase</keyword>
<dbReference type="InterPro" id="IPR012999">
    <property type="entry name" value="Pyr_OxRdtase_I_AS"/>
</dbReference>
<evidence type="ECO:0000256" key="6">
    <source>
        <dbReference type="ARBA" id="ARBA00023157"/>
    </source>
</evidence>
<dbReference type="Proteomes" id="UP000224634">
    <property type="component" value="Unassembled WGS sequence"/>
</dbReference>
<evidence type="ECO:0000256" key="3">
    <source>
        <dbReference type="ARBA" id="ARBA00022827"/>
    </source>
</evidence>
<dbReference type="GO" id="GO:0005759">
    <property type="term" value="C:mitochondrial matrix"/>
    <property type="evidence" value="ECO:0007669"/>
    <property type="project" value="UniProtKB-ARBA"/>
</dbReference>
<dbReference type="EC" id="1.8.1.4" evidence="11"/>
<dbReference type="InterPro" id="IPR036188">
    <property type="entry name" value="FAD/NAD-bd_sf"/>
</dbReference>
<dbReference type="Gene3D" id="3.30.390.30">
    <property type="match status" value="1"/>
</dbReference>
<evidence type="ECO:0000256" key="2">
    <source>
        <dbReference type="ARBA" id="ARBA00022630"/>
    </source>
</evidence>
<keyword evidence="3 9" id="KW-0274">FAD</keyword>
<dbReference type="Pfam" id="PF02852">
    <property type="entry name" value="Pyr_redox_dim"/>
    <property type="match status" value="1"/>
</dbReference>
<keyword evidence="15" id="KW-1185">Reference proteome</keyword>
<evidence type="ECO:0000259" key="13">
    <source>
        <dbReference type="Pfam" id="PF07992"/>
    </source>
</evidence>
<keyword evidence="6" id="KW-1015">Disulfide bond</keyword>
<dbReference type="InterPro" id="IPR023753">
    <property type="entry name" value="FAD/NAD-binding_dom"/>
</dbReference>
<organism evidence="14 15">
    <name type="scientific">Polytolypa hystricis (strain UAMH7299)</name>
    <dbReference type="NCBI Taxonomy" id="1447883"/>
    <lineage>
        <taxon>Eukaryota</taxon>
        <taxon>Fungi</taxon>
        <taxon>Dikarya</taxon>
        <taxon>Ascomycota</taxon>
        <taxon>Pezizomycotina</taxon>
        <taxon>Eurotiomycetes</taxon>
        <taxon>Eurotiomycetidae</taxon>
        <taxon>Onygenales</taxon>
        <taxon>Onygenales incertae sedis</taxon>
        <taxon>Polytolypa</taxon>
    </lineage>
</organism>
<keyword evidence="2 11" id="KW-0285">Flavoprotein</keyword>
<evidence type="ECO:0000313" key="15">
    <source>
        <dbReference type="Proteomes" id="UP000224634"/>
    </source>
</evidence>
<feature type="domain" description="FAD/NAD(P)-binding" evidence="13">
    <location>
        <begin position="50"/>
        <end position="375"/>
    </location>
</feature>
<comment type="similarity">
    <text evidence="1 11">Belongs to the class-I pyridine nucleotide-disulfide oxidoreductase family.</text>
</comment>
<evidence type="ECO:0000256" key="1">
    <source>
        <dbReference type="ARBA" id="ARBA00007532"/>
    </source>
</evidence>
<proteinExistence type="inferred from homology"/>
<dbReference type="STRING" id="1447883.A0A2B7YDQ0"/>
<gene>
    <name evidence="14" type="ORF">AJ80_04073</name>
</gene>
<evidence type="ECO:0000256" key="10">
    <source>
        <dbReference type="PIRSR" id="PIRSR000350-4"/>
    </source>
</evidence>
<dbReference type="PROSITE" id="PS00076">
    <property type="entry name" value="PYRIDINE_REDOX_1"/>
    <property type="match status" value="1"/>
</dbReference>
<dbReference type="InterPro" id="IPR004099">
    <property type="entry name" value="Pyr_nucl-diS_OxRdtase_dimer"/>
</dbReference>
<dbReference type="EMBL" id="PDNA01000049">
    <property type="protein sequence ID" value="PGH19320.1"/>
    <property type="molecule type" value="Genomic_DNA"/>
</dbReference>
<feature type="disulfide bond" description="Redox-active" evidence="10">
    <location>
        <begin position="87"/>
        <end position="92"/>
    </location>
</feature>
<dbReference type="GO" id="GO:0006103">
    <property type="term" value="P:2-oxoglutarate metabolic process"/>
    <property type="evidence" value="ECO:0007669"/>
    <property type="project" value="TreeGrafter"/>
</dbReference>
<dbReference type="AlphaFoldDB" id="A0A2B7YDQ0"/>
<feature type="domain" description="Pyridine nucleotide-disulphide oxidoreductase dimerisation" evidence="12">
    <location>
        <begin position="394"/>
        <end position="503"/>
    </location>
</feature>
<accession>A0A2B7YDQ0</accession>
<dbReference type="Pfam" id="PF07992">
    <property type="entry name" value="Pyr_redox_2"/>
    <property type="match status" value="1"/>
</dbReference>
<feature type="binding site" evidence="9">
    <location>
        <begin position="366"/>
        <end position="369"/>
    </location>
    <ligand>
        <name>FAD</name>
        <dbReference type="ChEBI" id="CHEBI:57692"/>
    </ligand>
</feature>
<dbReference type="PRINTS" id="PR00411">
    <property type="entry name" value="PNDRDTASEI"/>
</dbReference>
<feature type="binding site" evidence="9">
    <location>
        <begin position="189"/>
        <end position="191"/>
    </location>
    <ligand>
        <name>FAD</name>
        <dbReference type="ChEBI" id="CHEBI:57692"/>
    </ligand>
</feature>
<evidence type="ECO:0000256" key="7">
    <source>
        <dbReference type="ARBA" id="ARBA00023284"/>
    </source>
</evidence>
<dbReference type="GO" id="GO:0004148">
    <property type="term" value="F:dihydrolipoyl dehydrogenase (NADH) activity"/>
    <property type="evidence" value="ECO:0007669"/>
    <property type="project" value="UniProtKB-EC"/>
</dbReference>
<dbReference type="InterPro" id="IPR001100">
    <property type="entry name" value="Pyr_nuc-diS_OxRdtase"/>
</dbReference>
<dbReference type="FunFam" id="3.50.50.60:FF:000001">
    <property type="entry name" value="Dihydrolipoyl dehydrogenase, mitochondrial"/>
    <property type="match status" value="1"/>
</dbReference>
<feature type="binding site" evidence="9">
    <location>
        <position position="96"/>
    </location>
    <ligand>
        <name>FAD</name>
        <dbReference type="ChEBI" id="CHEBI:57692"/>
    </ligand>
</feature>
<protein>
    <recommendedName>
        <fullName evidence="11">Dihydrolipoyl dehydrogenase</fullName>
        <ecNumber evidence="11">1.8.1.4</ecNumber>
    </recommendedName>
</protein>
<comment type="miscellaneous">
    <text evidence="11">The active site is a redox-active disulfide bond.</text>
</comment>
<reference evidence="14 15" key="1">
    <citation type="submission" date="2017-10" db="EMBL/GenBank/DDBJ databases">
        <title>Comparative genomics in systemic dimorphic fungi from Ajellomycetaceae.</title>
        <authorList>
            <person name="Munoz J.F."/>
            <person name="Mcewen J.G."/>
            <person name="Clay O.K."/>
            <person name="Cuomo C.A."/>
        </authorList>
    </citation>
    <scope>NUCLEOTIDE SEQUENCE [LARGE SCALE GENOMIC DNA]</scope>
    <source>
        <strain evidence="14 15">UAMH7299</strain>
    </source>
</reference>
<dbReference type="OrthoDB" id="361797at2759"/>
<evidence type="ECO:0000256" key="8">
    <source>
        <dbReference type="PIRSR" id="PIRSR000350-2"/>
    </source>
</evidence>
<dbReference type="PRINTS" id="PR00368">
    <property type="entry name" value="FADPNR"/>
</dbReference>
<dbReference type="SUPFAM" id="SSF51905">
    <property type="entry name" value="FAD/NAD(P)-binding domain"/>
    <property type="match status" value="1"/>
</dbReference>
<feature type="binding site" evidence="9">
    <location>
        <position position="160"/>
    </location>
    <ligand>
        <name>FAD</name>
        <dbReference type="ChEBI" id="CHEBI:57692"/>
    </ligand>
</feature>
<evidence type="ECO:0000256" key="5">
    <source>
        <dbReference type="ARBA" id="ARBA00023027"/>
    </source>
</evidence>
<comment type="cofactor">
    <cofactor evidence="9 11">
        <name>FAD</name>
        <dbReference type="ChEBI" id="CHEBI:57692"/>
    </cofactor>
    <text evidence="9 11">Binds 1 FAD per subunit.</text>
</comment>
<feature type="binding site" evidence="9">
    <location>
        <position position="360"/>
    </location>
    <ligand>
        <name>FAD</name>
        <dbReference type="ChEBI" id="CHEBI:57692"/>
    </ligand>
</feature>
<keyword evidence="7 11" id="KW-0676">Redox-active center</keyword>
<dbReference type="InterPro" id="IPR016156">
    <property type="entry name" value="FAD/NAD-linked_Rdtase_dimer_sf"/>
</dbReference>
<dbReference type="InterPro" id="IPR006258">
    <property type="entry name" value="Lipoamide_DH"/>
</dbReference>
<evidence type="ECO:0000256" key="9">
    <source>
        <dbReference type="PIRSR" id="PIRSR000350-3"/>
    </source>
</evidence>
<evidence type="ECO:0000313" key="14">
    <source>
        <dbReference type="EMBL" id="PGH19320.1"/>
    </source>
</evidence>
<sequence length="513" mass="54649">MFLPALPRLTGRTAARHSSQIFTSKAYPVGGAFISTRLRRGYASSSEELDLVIIGGGVAGYVAAIKAGQEGLKTACIEKRGSLGGTCLNVGCIPSKSLLNNSHLYHQVLHDTKKRGIEVGDVKLNLAQMMKAKDVSVDSLTKGIEYLLKKNGVDYVKGTGTFVDQNTVKVDLLDGGEQVLKAKNIFIATGSEATPFPGLNIDEKRIITSTGALSLEEVPKKMVVIGGGIIGLEMASVWSRLGSEVTVVEYLGQIGGPGMDTEIAKQAQKILSRQGLKFLTNTKVVSGDDSGSTITLNVEAAKGGKEKTLDADVVLVAIGRRPYTQGLGLDKIGIEVDEKGRLVIDQEYRTKAQHIRVIGDCTFGPMLAHKAEEEAVAAVEYLKKGHGHVNYGAIPSVMYTHPEVSWVGQSEADVKAAGIKYRVGTFPFSANSRAKTNLDSEGQVKIIAHAETDRILGVHIIGAGAGEMIAEATLAIEYGASSEDVARTCHAHPTLSEAFKEAAMATYSKPIHF</sequence>
<dbReference type="PANTHER" id="PTHR22912">
    <property type="entry name" value="DISULFIDE OXIDOREDUCTASE"/>
    <property type="match status" value="1"/>
</dbReference>
<keyword evidence="5 9" id="KW-0520">NAD</keyword>
<dbReference type="Gene3D" id="3.50.50.60">
    <property type="entry name" value="FAD/NAD(P)-binding domain"/>
    <property type="match status" value="2"/>
</dbReference>